<dbReference type="EMBL" id="CP036265">
    <property type="protein sequence ID" value="QDT15443.1"/>
    <property type="molecule type" value="Genomic_DNA"/>
</dbReference>
<dbReference type="Proteomes" id="UP000318741">
    <property type="component" value="Chromosome"/>
</dbReference>
<dbReference type="RefSeq" id="WP_145358276.1">
    <property type="nucleotide sequence ID" value="NZ_CP036265.1"/>
</dbReference>
<evidence type="ECO:0000313" key="2">
    <source>
        <dbReference type="EMBL" id="QDT15443.1"/>
    </source>
</evidence>
<feature type="region of interest" description="Disordered" evidence="1">
    <location>
        <begin position="625"/>
        <end position="661"/>
    </location>
</feature>
<name>A0A517P7V5_9PLAN</name>
<keyword evidence="3" id="KW-1185">Reference proteome</keyword>
<accession>A0A517P7V5</accession>
<dbReference type="OrthoDB" id="212511at2"/>
<proteinExistence type="predicted"/>
<gene>
    <name evidence="2" type="ORF">CA12_15280</name>
</gene>
<organism evidence="2 3">
    <name type="scientific">Alienimonas californiensis</name>
    <dbReference type="NCBI Taxonomy" id="2527989"/>
    <lineage>
        <taxon>Bacteria</taxon>
        <taxon>Pseudomonadati</taxon>
        <taxon>Planctomycetota</taxon>
        <taxon>Planctomycetia</taxon>
        <taxon>Planctomycetales</taxon>
        <taxon>Planctomycetaceae</taxon>
        <taxon>Alienimonas</taxon>
    </lineage>
</organism>
<reference evidence="2 3" key="1">
    <citation type="submission" date="2019-02" db="EMBL/GenBank/DDBJ databases">
        <title>Deep-cultivation of Planctomycetes and their phenomic and genomic characterization uncovers novel biology.</title>
        <authorList>
            <person name="Wiegand S."/>
            <person name="Jogler M."/>
            <person name="Boedeker C."/>
            <person name="Pinto D."/>
            <person name="Vollmers J."/>
            <person name="Rivas-Marin E."/>
            <person name="Kohn T."/>
            <person name="Peeters S.H."/>
            <person name="Heuer A."/>
            <person name="Rast P."/>
            <person name="Oberbeckmann S."/>
            <person name="Bunk B."/>
            <person name="Jeske O."/>
            <person name="Meyerdierks A."/>
            <person name="Storesund J.E."/>
            <person name="Kallscheuer N."/>
            <person name="Luecker S."/>
            <person name="Lage O.M."/>
            <person name="Pohl T."/>
            <person name="Merkel B.J."/>
            <person name="Hornburger P."/>
            <person name="Mueller R.-W."/>
            <person name="Bruemmer F."/>
            <person name="Labrenz M."/>
            <person name="Spormann A.M."/>
            <person name="Op den Camp H."/>
            <person name="Overmann J."/>
            <person name="Amann R."/>
            <person name="Jetten M.S.M."/>
            <person name="Mascher T."/>
            <person name="Medema M.H."/>
            <person name="Devos D.P."/>
            <person name="Kaster A.-K."/>
            <person name="Ovreas L."/>
            <person name="Rohde M."/>
            <person name="Galperin M.Y."/>
            <person name="Jogler C."/>
        </authorList>
    </citation>
    <scope>NUCLEOTIDE SEQUENCE [LARGE SCALE GENOMIC DNA]</scope>
    <source>
        <strain evidence="2 3">CA12</strain>
    </source>
</reference>
<feature type="compositionally biased region" description="Acidic residues" evidence="1">
    <location>
        <begin position="648"/>
        <end position="661"/>
    </location>
</feature>
<sequence>MNRSAFSRPLSVAVLVACVGLGAFTLGGCGRDQEPEVITVNEGAGGGAGSAAVAEDGQCARWLENATGMLAPGKLGRTSDADRAAQFLTLYLQQEACTGVPPGPLPLAAAESETAAAEALLVRLLGEEGVDAVTNRRADAADARFLRTRLMDAAAVSAAIGRDAAPEAVALALNRHVADRLFPLGASLVNGERPAGSTYHARLRGEGDWADRAWLFADLLRQAGLDSLLLTPWGTGDPDEPTAWVGVLLPGDGAAEIALFDLRTGLPVPSPNAPDRPVRLSELRENDAARTALRDFYQAAELPAPPFLEDDGAAIGDLAPQLIGENEWWRMASGLIVLPTVEGPGGRTPRTFDPLHDRVGQPGLVSRAASAGFEREAITLWPVPAERAAAATDAPIPPTFNAPMRVGLQAPGAVTITEEGDFEYDRERATPITAPGDELWTARHAQLAGGSNGAREAGGLLEGLLSAEQIGSLFSPRPLPPVSDRDVQGELAKDRRSADAAGEAIGLSRDEREVNAILRAAAANGVAPWPLDRPLPPEVQAVHGAAIPEAALFLAETQLDRGRKQAASELLGNLVFGPANPRKATAAGRLAELVATGGDPATAAGLARQYVGGPDGPRLKVWIARWTAPPPAPPDASAAEGAQAEGTSEVEGDVGDQPEEE</sequence>
<dbReference type="AlphaFoldDB" id="A0A517P7V5"/>
<evidence type="ECO:0000313" key="3">
    <source>
        <dbReference type="Proteomes" id="UP000318741"/>
    </source>
</evidence>
<dbReference type="KEGG" id="acaf:CA12_15280"/>
<feature type="compositionally biased region" description="Low complexity" evidence="1">
    <location>
        <begin position="635"/>
        <end position="644"/>
    </location>
</feature>
<dbReference type="PROSITE" id="PS51257">
    <property type="entry name" value="PROKAR_LIPOPROTEIN"/>
    <property type="match status" value="1"/>
</dbReference>
<protein>
    <submittedName>
        <fullName evidence="2">Uncharacterized protein</fullName>
    </submittedName>
</protein>
<evidence type="ECO:0000256" key="1">
    <source>
        <dbReference type="SAM" id="MobiDB-lite"/>
    </source>
</evidence>